<proteinExistence type="inferred from homology"/>
<keyword evidence="8" id="KW-1185">Reference proteome</keyword>
<dbReference type="EC" id="5.4.99.9" evidence="7"/>
<feature type="domain" description="UDP-galactopyranose mutase C-terminal" evidence="6">
    <location>
        <begin position="152"/>
        <end position="352"/>
    </location>
</feature>
<sequence>MYDTIIAGAGIAGSVIARELAEGDGQKVLVLEQRNHIGGNCYDRADEHGIWIHQYGPHIFHTNNEDVFSYLSRFTEWNLFGHEVAANIWGTLIPVPFNLNTLYKVYNREKANKLEKKLIQFYGMESRVPILELRKNKDKDIVEIADYVYKNIFLYYTMKQWGKNPEEIDEAVTARVPIVISYDNRYFADKYQGMPLHGYTKMFENILDHPNIEVKLNTRFTGLDSLSEGANLVYTGALDELLNYKFGTLPYRSLDFKFEYYEQEFYQQNSVVNYTVNEDFTRITEFKHLTGQMIKGTTIVKEYPKAYTGMQEEIPYYAIENKESRKIYEQYNSIVKDLDNFYLLGRLAEFKYYNIDAMVEKAIELAKRMIQKKNHRRN</sequence>
<dbReference type="AlphaFoldDB" id="A0A371AWQ0"/>
<dbReference type="GO" id="GO:0008767">
    <property type="term" value="F:UDP-galactopyranose mutase activity"/>
    <property type="evidence" value="ECO:0007669"/>
    <property type="project" value="UniProtKB-EC"/>
</dbReference>
<keyword evidence="4" id="KW-0274">FAD</keyword>
<evidence type="ECO:0000259" key="6">
    <source>
        <dbReference type="Pfam" id="PF03275"/>
    </source>
</evidence>
<dbReference type="Proteomes" id="UP000255036">
    <property type="component" value="Unassembled WGS sequence"/>
</dbReference>
<comment type="caution">
    <text evidence="7">The sequence shown here is derived from an EMBL/GenBank/DDBJ whole genome shotgun (WGS) entry which is preliminary data.</text>
</comment>
<comment type="similarity">
    <text evidence="2">Belongs to the UDP-galactopyranose/dTDP-fucopyranose mutase family.</text>
</comment>
<keyword evidence="3" id="KW-0285">Flavoprotein</keyword>
<protein>
    <submittedName>
        <fullName evidence="7">UDP-galactopyranose mutase</fullName>
        <ecNumber evidence="7">5.4.99.9</ecNumber>
    </submittedName>
</protein>
<evidence type="ECO:0000256" key="3">
    <source>
        <dbReference type="ARBA" id="ARBA00022630"/>
    </source>
</evidence>
<evidence type="ECO:0000313" key="7">
    <source>
        <dbReference type="EMBL" id="RDU24015.1"/>
    </source>
</evidence>
<dbReference type="InterPro" id="IPR004379">
    <property type="entry name" value="UDP-GALP_mutase"/>
</dbReference>
<dbReference type="SUPFAM" id="SSF54373">
    <property type="entry name" value="FAD-linked reductases, C-terminal domain"/>
    <property type="match status" value="1"/>
</dbReference>
<gene>
    <name evidence="7" type="primary">glf</name>
    <name evidence="7" type="ORF">DWV06_06905</name>
</gene>
<dbReference type="NCBIfam" id="TIGR00031">
    <property type="entry name" value="UDP-GALP_mutase"/>
    <property type="match status" value="1"/>
</dbReference>
<dbReference type="GO" id="GO:0005829">
    <property type="term" value="C:cytosol"/>
    <property type="evidence" value="ECO:0007669"/>
    <property type="project" value="TreeGrafter"/>
</dbReference>
<evidence type="ECO:0000256" key="4">
    <source>
        <dbReference type="ARBA" id="ARBA00022827"/>
    </source>
</evidence>
<dbReference type="InterPro" id="IPR015899">
    <property type="entry name" value="UDP-GalPyranose_mutase_C"/>
</dbReference>
<dbReference type="PANTHER" id="PTHR21197">
    <property type="entry name" value="UDP-GALACTOPYRANOSE MUTASE"/>
    <property type="match status" value="1"/>
</dbReference>
<dbReference type="GO" id="GO:0050660">
    <property type="term" value="F:flavin adenine dinucleotide binding"/>
    <property type="evidence" value="ECO:0007669"/>
    <property type="project" value="TreeGrafter"/>
</dbReference>
<dbReference type="Pfam" id="PF03275">
    <property type="entry name" value="GLF"/>
    <property type="match status" value="1"/>
</dbReference>
<name>A0A371AWQ0_9FIRM</name>
<dbReference type="OrthoDB" id="9769600at2"/>
<dbReference type="SUPFAM" id="SSF51971">
    <property type="entry name" value="Nucleotide-binding domain"/>
    <property type="match status" value="1"/>
</dbReference>
<dbReference type="RefSeq" id="WP_115481448.1">
    <property type="nucleotide sequence ID" value="NZ_QRCT01000016.1"/>
</dbReference>
<dbReference type="Gene3D" id="3.40.50.720">
    <property type="entry name" value="NAD(P)-binding Rossmann-like Domain"/>
    <property type="match status" value="3"/>
</dbReference>
<evidence type="ECO:0000256" key="2">
    <source>
        <dbReference type="ARBA" id="ARBA00009321"/>
    </source>
</evidence>
<evidence type="ECO:0000256" key="1">
    <source>
        <dbReference type="ARBA" id="ARBA00001974"/>
    </source>
</evidence>
<dbReference type="EMBL" id="QRCT01000016">
    <property type="protein sequence ID" value="RDU24015.1"/>
    <property type="molecule type" value="Genomic_DNA"/>
</dbReference>
<evidence type="ECO:0000256" key="5">
    <source>
        <dbReference type="ARBA" id="ARBA00023235"/>
    </source>
</evidence>
<evidence type="ECO:0000313" key="8">
    <source>
        <dbReference type="Proteomes" id="UP000255036"/>
    </source>
</evidence>
<reference evidence="7 8" key="1">
    <citation type="submission" date="2018-07" db="EMBL/GenBank/DDBJ databases">
        <title>Anaerosacharophilus polymeroproducens gen. nov. sp. nov., an anaerobic bacterium isolated from salt field.</title>
        <authorList>
            <person name="Kim W."/>
            <person name="Yang S.-H."/>
            <person name="Oh J."/>
            <person name="Lee J.-H."/>
            <person name="Kwon K.K."/>
        </authorList>
    </citation>
    <scope>NUCLEOTIDE SEQUENCE [LARGE SCALE GENOMIC DNA]</scope>
    <source>
        <strain evidence="7 8">MCWD5</strain>
    </source>
</reference>
<keyword evidence="5 7" id="KW-0413">Isomerase</keyword>
<dbReference type="Pfam" id="PF13450">
    <property type="entry name" value="NAD_binding_8"/>
    <property type="match status" value="1"/>
</dbReference>
<accession>A0A371AWQ0</accession>
<organism evidence="7 8">
    <name type="scientific">Anaerosacchariphilus polymeriproducens</name>
    <dbReference type="NCBI Taxonomy" id="1812858"/>
    <lineage>
        <taxon>Bacteria</taxon>
        <taxon>Bacillati</taxon>
        <taxon>Bacillota</taxon>
        <taxon>Clostridia</taxon>
        <taxon>Lachnospirales</taxon>
        <taxon>Lachnospiraceae</taxon>
        <taxon>Anaerosacchariphilus</taxon>
    </lineage>
</organism>
<dbReference type="PANTHER" id="PTHR21197:SF0">
    <property type="entry name" value="UDP-GALACTOPYRANOSE MUTASE"/>
    <property type="match status" value="1"/>
</dbReference>
<comment type="cofactor">
    <cofactor evidence="1">
        <name>FAD</name>
        <dbReference type="ChEBI" id="CHEBI:57692"/>
    </cofactor>
</comment>